<proteinExistence type="predicted"/>
<reference evidence="1" key="1">
    <citation type="journal article" date="2022" name="bioRxiv">
        <title>Sequencing and chromosome-scale assembly of the giantPleurodeles waltlgenome.</title>
        <authorList>
            <person name="Brown T."/>
            <person name="Elewa A."/>
            <person name="Iarovenko S."/>
            <person name="Subramanian E."/>
            <person name="Araus A.J."/>
            <person name="Petzold A."/>
            <person name="Susuki M."/>
            <person name="Suzuki K.-i.T."/>
            <person name="Hayashi T."/>
            <person name="Toyoda A."/>
            <person name="Oliveira C."/>
            <person name="Osipova E."/>
            <person name="Leigh N.D."/>
            <person name="Simon A."/>
            <person name="Yun M.H."/>
        </authorList>
    </citation>
    <scope>NUCLEOTIDE SEQUENCE</scope>
    <source>
        <strain evidence="1">20211129_DDA</strain>
        <tissue evidence="1">Liver</tissue>
    </source>
</reference>
<gene>
    <name evidence="1" type="ORF">NDU88_007145</name>
</gene>
<sequence length="160" mass="17833">MNPCDTAAQTSHCEFDKFDNEAAIQLRILEGCHSTGFRTKLLKETYMLDKILTMARSEARATAHAIHMENGRVQMIEPAHCMSGSSSRQDKPSLPQKAKHERICCCCGLEQPHIGTCSAMGHKCQKRNCDNHFASICMGGHIKAKRGRLARPRIISSRHA</sequence>
<evidence type="ECO:0000313" key="2">
    <source>
        <dbReference type="Proteomes" id="UP001066276"/>
    </source>
</evidence>
<dbReference type="Proteomes" id="UP001066276">
    <property type="component" value="Chromosome 8"/>
</dbReference>
<name>A0AAV7NS97_PLEWA</name>
<dbReference type="AlphaFoldDB" id="A0AAV7NS97"/>
<keyword evidence="2" id="KW-1185">Reference proteome</keyword>
<organism evidence="1 2">
    <name type="scientific">Pleurodeles waltl</name>
    <name type="common">Iberian ribbed newt</name>
    <dbReference type="NCBI Taxonomy" id="8319"/>
    <lineage>
        <taxon>Eukaryota</taxon>
        <taxon>Metazoa</taxon>
        <taxon>Chordata</taxon>
        <taxon>Craniata</taxon>
        <taxon>Vertebrata</taxon>
        <taxon>Euteleostomi</taxon>
        <taxon>Amphibia</taxon>
        <taxon>Batrachia</taxon>
        <taxon>Caudata</taxon>
        <taxon>Salamandroidea</taxon>
        <taxon>Salamandridae</taxon>
        <taxon>Pleurodelinae</taxon>
        <taxon>Pleurodeles</taxon>
    </lineage>
</organism>
<accession>A0AAV7NS97</accession>
<protein>
    <submittedName>
        <fullName evidence="1">Uncharacterized protein</fullName>
    </submittedName>
</protein>
<dbReference type="EMBL" id="JANPWB010000012">
    <property type="protein sequence ID" value="KAJ1118958.1"/>
    <property type="molecule type" value="Genomic_DNA"/>
</dbReference>
<evidence type="ECO:0000313" key="1">
    <source>
        <dbReference type="EMBL" id="KAJ1118958.1"/>
    </source>
</evidence>
<comment type="caution">
    <text evidence="1">The sequence shown here is derived from an EMBL/GenBank/DDBJ whole genome shotgun (WGS) entry which is preliminary data.</text>
</comment>